<dbReference type="GO" id="GO:0003677">
    <property type="term" value="F:DNA binding"/>
    <property type="evidence" value="ECO:0007669"/>
    <property type="project" value="InterPro"/>
</dbReference>
<feature type="site" description="Transition state stabilizer" evidence="8">
    <location>
        <position position="164"/>
    </location>
</feature>
<feature type="active site" description="Proton acceptor" evidence="6">
    <location>
        <position position="260"/>
    </location>
</feature>
<dbReference type="NCBIfam" id="TIGR00195">
    <property type="entry name" value="exoDNase_III"/>
    <property type="match status" value="1"/>
</dbReference>
<keyword evidence="4 10" id="KW-0378">Hydrolase</keyword>
<comment type="cofactor">
    <cofactor evidence="7">
        <name>Mg(2+)</name>
        <dbReference type="ChEBI" id="CHEBI:18420"/>
    </cofactor>
    <cofactor evidence="7">
        <name>Mn(2+)</name>
        <dbReference type="ChEBI" id="CHEBI:29035"/>
    </cofactor>
    <text evidence="7">Probably binds two magnesium or manganese ions per subunit.</text>
</comment>
<dbReference type="AlphaFoldDB" id="A0A2X0VQ17"/>
<dbReference type="Gene3D" id="3.60.10.10">
    <property type="entry name" value="Endonuclease/exonuclease/phosphatase"/>
    <property type="match status" value="1"/>
</dbReference>
<feature type="active site" evidence="6">
    <location>
        <position position="112"/>
    </location>
</feature>
<dbReference type="Pfam" id="PF03372">
    <property type="entry name" value="Exo_endo_phos"/>
    <property type="match status" value="1"/>
</dbReference>
<feature type="active site" description="Proton donor/acceptor" evidence="6">
    <location>
        <position position="162"/>
    </location>
</feature>
<keyword evidence="3 7" id="KW-0479">Metal-binding</keyword>
<dbReference type="PANTHER" id="PTHR22748">
    <property type="entry name" value="AP ENDONUCLEASE"/>
    <property type="match status" value="1"/>
</dbReference>
<reference evidence="10 11" key="1">
    <citation type="submission" date="2018-06" db="EMBL/GenBank/DDBJ databases">
        <authorList>
            <consortium name="Pathogen Informatics"/>
            <person name="Doyle S."/>
        </authorList>
    </citation>
    <scope>NUCLEOTIDE SEQUENCE [LARGE SCALE GENOMIC DNA]</scope>
    <source>
        <strain evidence="10 11">NCTC13093</strain>
    </source>
</reference>
<gene>
    <name evidence="10" type="primary">exoA</name>
    <name evidence="10" type="ORF">NCTC13093_01227</name>
</gene>
<dbReference type="PROSITE" id="PS51435">
    <property type="entry name" value="AP_NUCLEASE_F1_4"/>
    <property type="match status" value="1"/>
</dbReference>
<keyword evidence="11" id="KW-1185">Reference proteome</keyword>
<dbReference type="SUPFAM" id="SSF56219">
    <property type="entry name" value="DNase I-like"/>
    <property type="match status" value="1"/>
</dbReference>
<feature type="binding site" evidence="7">
    <location>
        <position position="9"/>
    </location>
    <ligand>
        <name>Mg(2+)</name>
        <dbReference type="ChEBI" id="CHEBI:18420"/>
        <label>1</label>
    </ligand>
</feature>
<organism evidence="10 11">
    <name type="scientific">Anaerobiospirillum thomasii</name>
    <dbReference type="NCBI Taxonomy" id="179995"/>
    <lineage>
        <taxon>Bacteria</taxon>
        <taxon>Pseudomonadati</taxon>
        <taxon>Pseudomonadota</taxon>
        <taxon>Gammaproteobacteria</taxon>
        <taxon>Aeromonadales</taxon>
        <taxon>Succinivibrionaceae</taxon>
        <taxon>Anaerobiospirillum</taxon>
    </lineage>
</organism>
<dbReference type="InterPro" id="IPR005135">
    <property type="entry name" value="Endo/exonuclease/phosphatase"/>
</dbReference>
<keyword evidence="5 7" id="KW-0460">Magnesium</keyword>
<evidence type="ECO:0000256" key="1">
    <source>
        <dbReference type="ARBA" id="ARBA00001936"/>
    </source>
</evidence>
<dbReference type="GO" id="GO:0003906">
    <property type="term" value="F:DNA-(apurinic or apyrimidinic site) endonuclease activity"/>
    <property type="evidence" value="ECO:0007669"/>
    <property type="project" value="TreeGrafter"/>
</dbReference>
<sequence>MQISLVSWNVNGIRAVSAKDEFKEWFAQDKYDVISMQETKASVDQIPEHIASKDGYSSYFASSVVKKGYSGTAVYSKIQPLNVEIELPDPAYQGEGRIVHLEFEQFHFFNGYFPNGGAEIEDENGKGTGEFKRVPYKMGFFDSFFNYVQELRKSKPIVVCGDFNIAHKEIDLARPKTNTKNTGFLPLERAFLDKFTQAGYIDTFRHVHGDKPDNYTWWSYKSRARANNVGWRIDYFFVSEELKDNIADAYIENEVYGSDHCPVALVLDFK</sequence>
<evidence type="ECO:0000313" key="10">
    <source>
        <dbReference type="EMBL" id="SPT69840.1"/>
    </source>
</evidence>
<feature type="site" description="Interaction with DNA substrate" evidence="8">
    <location>
        <position position="260"/>
    </location>
</feature>
<dbReference type="GO" id="GO:0006284">
    <property type="term" value="P:base-excision repair"/>
    <property type="evidence" value="ECO:0007669"/>
    <property type="project" value="TreeGrafter"/>
</dbReference>
<dbReference type="InterPro" id="IPR036691">
    <property type="entry name" value="Endo/exonu/phosph_ase_sf"/>
</dbReference>
<feature type="binding site" evidence="7">
    <location>
        <position position="162"/>
    </location>
    <ligand>
        <name>Mg(2+)</name>
        <dbReference type="ChEBI" id="CHEBI:18420"/>
        <label>1</label>
    </ligand>
</feature>
<evidence type="ECO:0000256" key="2">
    <source>
        <dbReference type="ARBA" id="ARBA00007092"/>
    </source>
</evidence>
<dbReference type="GO" id="GO:0008081">
    <property type="term" value="F:phosphoric diester hydrolase activity"/>
    <property type="evidence" value="ECO:0007669"/>
    <property type="project" value="TreeGrafter"/>
</dbReference>
<dbReference type="Proteomes" id="UP000250086">
    <property type="component" value="Unassembled WGS sequence"/>
</dbReference>
<evidence type="ECO:0000256" key="8">
    <source>
        <dbReference type="PIRSR" id="PIRSR604808-3"/>
    </source>
</evidence>
<evidence type="ECO:0000256" key="7">
    <source>
        <dbReference type="PIRSR" id="PIRSR604808-2"/>
    </source>
</evidence>
<dbReference type="EC" id="3.1.11.2" evidence="10"/>
<dbReference type="NCBIfam" id="TIGR00633">
    <property type="entry name" value="xth"/>
    <property type="match status" value="1"/>
</dbReference>
<keyword evidence="7" id="KW-0464">Manganese</keyword>
<evidence type="ECO:0000256" key="6">
    <source>
        <dbReference type="PIRSR" id="PIRSR604808-1"/>
    </source>
</evidence>
<evidence type="ECO:0000256" key="5">
    <source>
        <dbReference type="ARBA" id="ARBA00022842"/>
    </source>
</evidence>
<feature type="binding site" evidence="7">
    <location>
        <position position="38"/>
    </location>
    <ligand>
        <name>Mg(2+)</name>
        <dbReference type="ChEBI" id="CHEBI:18420"/>
        <label>1</label>
    </ligand>
</feature>
<comment type="similarity">
    <text evidence="2">Belongs to the DNA repair enzymes AP/ExoA family.</text>
</comment>
<dbReference type="InterPro" id="IPR020848">
    <property type="entry name" value="AP_endonuclease_F1_CS"/>
</dbReference>
<dbReference type="RefSeq" id="WP_113743977.1">
    <property type="nucleotide sequence ID" value="NZ_UAPV01000001.1"/>
</dbReference>
<proteinExistence type="inferred from homology"/>
<dbReference type="EMBL" id="UAPV01000001">
    <property type="protein sequence ID" value="SPT69840.1"/>
    <property type="molecule type" value="Genomic_DNA"/>
</dbReference>
<evidence type="ECO:0000256" key="4">
    <source>
        <dbReference type="ARBA" id="ARBA00022801"/>
    </source>
</evidence>
<name>A0A2X0VQ17_9GAMM</name>
<feature type="binding site" evidence="7">
    <location>
        <position position="259"/>
    </location>
    <ligand>
        <name>Mg(2+)</name>
        <dbReference type="ChEBI" id="CHEBI:18420"/>
        <label>1</label>
    </ligand>
</feature>
<dbReference type="GO" id="GO:0008311">
    <property type="term" value="F:double-stranded DNA 3'-5' DNA exonuclease activity"/>
    <property type="evidence" value="ECO:0007669"/>
    <property type="project" value="UniProtKB-EC"/>
</dbReference>
<evidence type="ECO:0000259" key="9">
    <source>
        <dbReference type="Pfam" id="PF03372"/>
    </source>
</evidence>
<feature type="site" description="Important for catalytic activity" evidence="8">
    <location>
        <position position="234"/>
    </location>
</feature>
<feature type="binding site" evidence="7">
    <location>
        <position position="164"/>
    </location>
    <ligand>
        <name>Mg(2+)</name>
        <dbReference type="ChEBI" id="CHEBI:18420"/>
        <label>1</label>
    </ligand>
</feature>
<dbReference type="PANTHER" id="PTHR22748:SF6">
    <property type="entry name" value="DNA-(APURINIC OR APYRIMIDINIC SITE) ENDONUCLEASE"/>
    <property type="match status" value="1"/>
</dbReference>
<feature type="domain" description="Endonuclease/exonuclease/phosphatase" evidence="9">
    <location>
        <begin position="6"/>
        <end position="260"/>
    </location>
</feature>
<dbReference type="GO" id="GO:0046872">
    <property type="term" value="F:metal ion binding"/>
    <property type="evidence" value="ECO:0007669"/>
    <property type="project" value="UniProtKB-KW"/>
</dbReference>
<protein>
    <submittedName>
        <fullName evidence="10">Exodeoxyribonuclease</fullName>
        <ecNumber evidence="10">3.1.11.2</ecNumber>
    </submittedName>
</protein>
<accession>A0A2X0VQ17</accession>
<evidence type="ECO:0000256" key="3">
    <source>
        <dbReference type="ARBA" id="ARBA00022723"/>
    </source>
</evidence>
<evidence type="ECO:0000313" key="11">
    <source>
        <dbReference type="Proteomes" id="UP000250086"/>
    </source>
</evidence>
<dbReference type="InterPro" id="IPR004808">
    <property type="entry name" value="AP_endonuc_1"/>
</dbReference>
<comment type="cofactor">
    <cofactor evidence="1">
        <name>Mn(2+)</name>
        <dbReference type="ChEBI" id="CHEBI:29035"/>
    </cofactor>
</comment>
<feature type="binding site" evidence="7">
    <location>
        <position position="260"/>
    </location>
    <ligand>
        <name>Mg(2+)</name>
        <dbReference type="ChEBI" id="CHEBI:18420"/>
        <label>1</label>
    </ligand>
</feature>
<dbReference type="PROSITE" id="PS00727">
    <property type="entry name" value="AP_NUCLEASE_F1_2"/>
    <property type="match status" value="1"/>
</dbReference>